<evidence type="ECO:0000256" key="1">
    <source>
        <dbReference type="SAM" id="MobiDB-lite"/>
    </source>
</evidence>
<gene>
    <name evidence="2" type="ORF">IFM89_032203</name>
</gene>
<feature type="region of interest" description="Disordered" evidence="1">
    <location>
        <begin position="158"/>
        <end position="199"/>
    </location>
</feature>
<dbReference type="AlphaFoldDB" id="A0A835LW14"/>
<evidence type="ECO:0000313" key="2">
    <source>
        <dbReference type="EMBL" id="KAF9607087.1"/>
    </source>
</evidence>
<feature type="non-terminal residue" evidence="2">
    <location>
        <position position="325"/>
    </location>
</feature>
<comment type="caution">
    <text evidence="2">The sequence shown here is derived from an EMBL/GenBank/DDBJ whole genome shotgun (WGS) entry which is preliminary data.</text>
</comment>
<keyword evidence="3" id="KW-1185">Reference proteome</keyword>
<feature type="compositionally biased region" description="Acidic residues" evidence="1">
    <location>
        <begin position="285"/>
        <end position="312"/>
    </location>
</feature>
<dbReference type="EMBL" id="JADFTS010000005">
    <property type="protein sequence ID" value="KAF9607087.1"/>
    <property type="molecule type" value="Genomic_DNA"/>
</dbReference>
<accession>A0A835LW14</accession>
<evidence type="ECO:0000313" key="3">
    <source>
        <dbReference type="Proteomes" id="UP000631114"/>
    </source>
</evidence>
<reference evidence="2 3" key="1">
    <citation type="submission" date="2020-10" db="EMBL/GenBank/DDBJ databases">
        <title>The Coptis chinensis genome and diversification of protoberbering-type alkaloids.</title>
        <authorList>
            <person name="Wang B."/>
            <person name="Shu S."/>
            <person name="Song C."/>
            <person name="Liu Y."/>
        </authorList>
    </citation>
    <scope>NUCLEOTIDE SEQUENCE [LARGE SCALE GENOMIC DNA]</scope>
    <source>
        <strain evidence="2">HL-2020</strain>
        <tissue evidence="2">Leaf</tissue>
    </source>
</reference>
<protein>
    <submittedName>
        <fullName evidence="2">Uncharacterized protein</fullName>
    </submittedName>
</protein>
<proteinExistence type="predicted"/>
<dbReference type="Proteomes" id="UP000631114">
    <property type="component" value="Unassembled WGS sequence"/>
</dbReference>
<feature type="region of interest" description="Disordered" evidence="1">
    <location>
        <begin position="279"/>
        <end position="325"/>
    </location>
</feature>
<organism evidence="2 3">
    <name type="scientific">Coptis chinensis</name>
    <dbReference type="NCBI Taxonomy" id="261450"/>
    <lineage>
        <taxon>Eukaryota</taxon>
        <taxon>Viridiplantae</taxon>
        <taxon>Streptophyta</taxon>
        <taxon>Embryophyta</taxon>
        <taxon>Tracheophyta</taxon>
        <taxon>Spermatophyta</taxon>
        <taxon>Magnoliopsida</taxon>
        <taxon>Ranunculales</taxon>
        <taxon>Ranunculaceae</taxon>
        <taxon>Coptidoideae</taxon>
        <taxon>Coptis</taxon>
    </lineage>
</organism>
<name>A0A835LW14_9MAGN</name>
<sequence>MDDTGELTNEKPLNKKGVYRLSNVQYEQVRRWVLQCSKLSIPWQKKYQIYLQGFKPSGRKRKGNTETPMSFIPWLREQVKHSVFLPAVLGFLLSVYSLKSIGSDMSGQESTEKLQAEHSEIDTGQSQNLAKSGLYVVAFWYYSRPSLVSRFFEHLGGSSSSDSQVSGGGGSCVSSKGKKKVEFDSDEQPVGDGSKEFSSLLGGTTKTHCPISYESFKNVPSPTKNIIWSSVVENPPIDMVDMDSKTQDNLKFYFHGKIPSEVFDLSFPDDIVDFLCEVEEKAEKEDESEGQESEEESDEGEEEGSVEGEDEDKSCKVVGRKIIKK</sequence>